<proteinExistence type="predicted"/>
<evidence type="ECO:0000313" key="1">
    <source>
        <dbReference type="EMBL" id="KAJ0170400.1"/>
    </source>
</evidence>
<evidence type="ECO:0000313" key="2">
    <source>
        <dbReference type="Proteomes" id="UP000824533"/>
    </source>
</evidence>
<reference evidence="1 2" key="1">
    <citation type="journal article" date="2021" name="Front. Genet.">
        <title>Chromosome-Level Genome Assembly Reveals Significant Gene Expansion in the Toll and IMD Signaling Pathways of Dendrolimus kikuchii.</title>
        <authorList>
            <person name="Zhou J."/>
            <person name="Wu P."/>
            <person name="Xiong Z."/>
            <person name="Liu N."/>
            <person name="Zhao N."/>
            <person name="Ji M."/>
            <person name="Qiu Y."/>
            <person name="Yang B."/>
        </authorList>
    </citation>
    <scope>NUCLEOTIDE SEQUENCE [LARGE SCALE GENOMIC DNA]</scope>
    <source>
        <strain evidence="1">Ann1</strain>
    </source>
</reference>
<sequence>MVASSWLLLLPLVCLADARFEGDARAQRVRGAAGKSGGTRGRWRLAGVSLAPSRRLADVSPAPTWRDFLTAADGDVSLGLMTLPFYVLPVSEDKRIKQERPVSYDEINTNQLDVGDEQQSNTSPGDWGMSLLDKQLESDMQCPAYQKPPQLQHLELVESSQELVKLFREQKPTAPELPPAVIQDYGDAQKVAAFEAIEKLFSSANNTYTYQGLSLEALRTQTQAPSTRRGRQALLPPSRPRFARSLAMRGRLTVPRADYTETYTVMWDAATGAARVDLHNGGTSTYRLVSANGLMQGIALTTDRTGDSEVITCVVTTPRFAQRSERAPPGLPDMQLFSFAGYVGTGVSRVERWTHTVVGAPGDRGGAQGEALTFNHELIVTRPLENDFVIPLSYNVSVDSSVLGANCDGYWHVYSDYLEADIDPSILAIDIEGACDATTTTEQTETVAVRKNLIMQSSRFVASCNRLGATFKTALNLFGDRLKVELEPLFGVVFSEIQQLLGVETVADGIVRRGRAAADEKDLGENFDWSDNGAVTHVRDQTCECKSCWAHAVVAAVEGALYKKTKKLVALSEQNVMDCTKSTTDGKPRGCLGTPPELAYNYAIEKGLRGLNHYVPYKAALLPCFEENSYPVTHIQEQVNVPPNDIPALKKAIKENCPVVVIIGSRCQAFIDYTEGIFEDERWHKTVPDLDHAVVATGYGEHRNGTYFTIKNSWGVKWGKEGFGRLQALKNICGVLSAPSYPLLDISNVNQTELHAV</sequence>
<dbReference type="EMBL" id="CM034413">
    <property type="protein sequence ID" value="KAJ0170400.1"/>
    <property type="molecule type" value="Genomic_DNA"/>
</dbReference>
<dbReference type="Proteomes" id="UP000824533">
    <property type="component" value="Linkage Group LG27"/>
</dbReference>
<name>A0ACC1CFN2_9NEOP</name>
<accession>A0ACC1CFN2</accession>
<comment type="caution">
    <text evidence="1">The sequence shown here is derived from an EMBL/GenBank/DDBJ whole genome shotgun (WGS) entry which is preliminary data.</text>
</comment>
<organism evidence="1 2">
    <name type="scientific">Dendrolimus kikuchii</name>
    <dbReference type="NCBI Taxonomy" id="765133"/>
    <lineage>
        <taxon>Eukaryota</taxon>
        <taxon>Metazoa</taxon>
        <taxon>Ecdysozoa</taxon>
        <taxon>Arthropoda</taxon>
        <taxon>Hexapoda</taxon>
        <taxon>Insecta</taxon>
        <taxon>Pterygota</taxon>
        <taxon>Neoptera</taxon>
        <taxon>Endopterygota</taxon>
        <taxon>Lepidoptera</taxon>
        <taxon>Glossata</taxon>
        <taxon>Ditrysia</taxon>
        <taxon>Bombycoidea</taxon>
        <taxon>Lasiocampidae</taxon>
        <taxon>Dendrolimus</taxon>
    </lineage>
</organism>
<protein>
    <submittedName>
        <fullName evidence="1">Uncharacterized protein</fullName>
    </submittedName>
</protein>
<keyword evidence="2" id="KW-1185">Reference proteome</keyword>
<gene>
    <name evidence="1" type="ORF">K1T71_013771</name>
</gene>